<dbReference type="GO" id="GO:0006355">
    <property type="term" value="P:regulation of DNA-templated transcription"/>
    <property type="evidence" value="ECO:0007669"/>
    <property type="project" value="InterPro"/>
</dbReference>
<dbReference type="Gene3D" id="1.20.1160.11">
    <property type="entry name" value="Paired amphipathic helix"/>
    <property type="match status" value="1"/>
</dbReference>
<gene>
    <name evidence="4" type="ORF">K466DRAFT_601367</name>
</gene>
<sequence>METSDIQTLATAARMAHYSGLSSSPAREGTIVELSTIFPAQRVQQALAFIDLAREEFAKNPAAYNEFFHALELYEENQLDLKDTIIRLMLLCSGSPTLLRALNAFLPTGWGLNVHIDDVAVELITPEGRAVHPLPRAVPQFY</sequence>
<keyword evidence="2 3" id="KW-0539">Nucleus</keyword>
<dbReference type="EMBL" id="ML211266">
    <property type="protein sequence ID" value="TFK85222.1"/>
    <property type="molecule type" value="Genomic_DNA"/>
</dbReference>
<evidence type="ECO:0000313" key="5">
    <source>
        <dbReference type="Proteomes" id="UP000308197"/>
    </source>
</evidence>
<evidence type="ECO:0000256" key="1">
    <source>
        <dbReference type="ARBA" id="ARBA00004123"/>
    </source>
</evidence>
<dbReference type="STRING" id="1314778.A0A5C3P7H8"/>
<evidence type="ECO:0000256" key="2">
    <source>
        <dbReference type="ARBA" id="ARBA00023242"/>
    </source>
</evidence>
<evidence type="ECO:0000313" key="4">
    <source>
        <dbReference type="EMBL" id="TFK85222.1"/>
    </source>
</evidence>
<comment type="subcellular location">
    <subcellularLocation>
        <location evidence="1 3">Nucleus</location>
    </subcellularLocation>
</comment>
<protein>
    <submittedName>
        <fullName evidence="4">Uncharacterized protein</fullName>
    </submittedName>
</protein>
<dbReference type="SUPFAM" id="SSF47762">
    <property type="entry name" value="PAH2 domain"/>
    <property type="match status" value="1"/>
</dbReference>
<keyword evidence="5" id="KW-1185">Reference proteome</keyword>
<accession>A0A5C3P7H8</accession>
<dbReference type="PROSITE" id="PS51477">
    <property type="entry name" value="PAH"/>
    <property type="match status" value="1"/>
</dbReference>
<proteinExistence type="predicted"/>
<dbReference type="InterPro" id="IPR003822">
    <property type="entry name" value="PAH"/>
</dbReference>
<reference evidence="4 5" key="1">
    <citation type="journal article" date="2019" name="Nat. Ecol. Evol.">
        <title>Megaphylogeny resolves global patterns of mushroom evolution.</title>
        <authorList>
            <person name="Varga T."/>
            <person name="Krizsan K."/>
            <person name="Foldi C."/>
            <person name="Dima B."/>
            <person name="Sanchez-Garcia M."/>
            <person name="Sanchez-Ramirez S."/>
            <person name="Szollosi G.J."/>
            <person name="Szarkandi J.G."/>
            <person name="Papp V."/>
            <person name="Albert L."/>
            <person name="Andreopoulos W."/>
            <person name="Angelini C."/>
            <person name="Antonin V."/>
            <person name="Barry K.W."/>
            <person name="Bougher N.L."/>
            <person name="Buchanan P."/>
            <person name="Buyck B."/>
            <person name="Bense V."/>
            <person name="Catcheside P."/>
            <person name="Chovatia M."/>
            <person name="Cooper J."/>
            <person name="Damon W."/>
            <person name="Desjardin D."/>
            <person name="Finy P."/>
            <person name="Geml J."/>
            <person name="Haridas S."/>
            <person name="Hughes K."/>
            <person name="Justo A."/>
            <person name="Karasinski D."/>
            <person name="Kautmanova I."/>
            <person name="Kiss B."/>
            <person name="Kocsube S."/>
            <person name="Kotiranta H."/>
            <person name="LaButti K.M."/>
            <person name="Lechner B.E."/>
            <person name="Liimatainen K."/>
            <person name="Lipzen A."/>
            <person name="Lukacs Z."/>
            <person name="Mihaltcheva S."/>
            <person name="Morgado L.N."/>
            <person name="Niskanen T."/>
            <person name="Noordeloos M.E."/>
            <person name="Ohm R.A."/>
            <person name="Ortiz-Santana B."/>
            <person name="Ovrebo C."/>
            <person name="Racz N."/>
            <person name="Riley R."/>
            <person name="Savchenko A."/>
            <person name="Shiryaev A."/>
            <person name="Soop K."/>
            <person name="Spirin V."/>
            <person name="Szebenyi C."/>
            <person name="Tomsovsky M."/>
            <person name="Tulloss R.E."/>
            <person name="Uehling J."/>
            <person name="Grigoriev I.V."/>
            <person name="Vagvolgyi C."/>
            <person name="Papp T."/>
            <person name="Martin F.M."/>
            <person name="Miettinen O."/>
            <person name="Hibbett D.S."/>
            <person name="Nagy L.G."/>
        </authorList>
    </citation>
    <scope>NUCLEOTIDE SEQUENCE [LARGE SCALE GENOMIC DNA]</scope>
    <source>
        <strain evidence="4 5">HHB13444</strain>
    </source>
</reference>
<evidence type="ECO:0000256" key="3">
    <source>
        <dbReference type="PROSITE-ProRule" id="PRU00810"/>
    </source>
</evidence>
<name>A0A5C3P7H8_9APHY</name>
<dbReference type="GO" id="GO:0005634">
    <property type="term" value="C:nucleus"/>
    <property type="evidence" value="ECO:0007669"/>
    <property type="project" value="UniProtKB-SubCell"/>
</dbReference>
<dbReference type="InterPro" id="IPR036600">
    <property type="entry name" value="PAH_sf"/>
</dbReference>
<dbReference type="Proteomes" id="UP000308197">
    <property type="component" value="Unassembled WGS sequence"/>
</dbReference>
<dbReference type="InParanoid" id="A0A5C3P7H8"/>
<dbReference type="AlphaFoldDB" id="A0A5C3P7H8"/>
<organism evidence="4 5">
    <name type="scientific">Polyporus arcularius HHB13444</name>
    <dbReference type="NCBI Taxonomy" id="1314778"/>
    <lineage>
        <taxon>Eukaryota</taxon>
        <taxon>Fungi</taxon>
        <taxon>Dikarya</taxon>
        <taxon>Basidiomycota</taxon>
        <taxon>Agaricomycotina</taxon>
        <taxon>Agaricomycetes</taxon>
        <taxon>Polyporales</taxon>
        <taxon>Polyporaceae</taxon>
        <taxon>Polyporus</taxon>
    </lineage>
</organism>